<evidence type="ECO:0000313" key="8">
    <source>
        <dbReference type="Proteomes" id="UP001223978"/>
    </source>
</evidence>
<feature type="domain" description="OmpR/PhoB-type" evidence="6">
    <location>
        <begin position="76"/>
        <end position="173"/>
    </location>
</feature>
<comment type="caution">
    <text evidence="7">The sequence shown here is derived from an EMBL/GenBank/DDBJ whole genome shotgun (WGS) entry which is preliminary data.</text>
</comment>
<dbReference type="InterPro" id="IPR039420">
    <property type="entry name" value="WalR-like"/>
</dbReference>
<dbReference type="CDD" id="cd00383">
    <property type="entry name" value="trans_reg_C"/>
    <property type="match status" value="1"/>
</dbReference>
<organism evidence="7 8">
    <name type="scientific">Streptomyces cavernicola</name>
    <dbReference type="NCBI Taxonomy" id="3043613"/>
    <lineage>
        <taxon>Bacteria</taxon>
        <taxon>Bacillati</taxon>
        <taxon>Actinomycetota</taxon>
        <taxon>Actinomycetes</taxon>
        <taxon>Kitasatosporales</taxon>
        <taxon>Streptomycetaceae</taxon>
        <taxon>Streptomyces</taxon>
    </lineage>
</organism>
<dbReference type="Proteomes" id="UP001223978">
    <property type="component" value="Unassembled WGS sequence"/>
</dbReference>
<accession>A0ABT6S6X8</accession>
<keyword evidence="4" id="KW-0804">Transcription</keyword>
<dbReference type="PANTHER" id="PTHR48111:SF4">
    <property type="entry name" value="DNA-BINDING DUAL TRANSCRIPTIONAL REGULATOR OMPR"/>
    <property type="match status" value="1"/>
</dbReference>
<sequence>MTTAVPSRTPVTANVLHTPRHLRLVREDDAREFVGYLVLLPAGTDPTELFARSGIQPEARALAPERDSVQRDLLQRDAAQRDPLQIDAERRVAVLDGRELDLTYLEFELLAQLVRNPRRVYSREYLVERVWGHGHIGDGRTVDVHVARLRRKFGAGYRGRIVTVRRVGYKYVPDAS</sequence>
<evidence type="ECO:0000256" key="4">
    <source>
        <dbReference type="ARBA" id="ARBA00023163"/>
    </source>
</evidence>
<dbReference type="SUPFAM" id="SSF46894">
    <property type="entry name" value="C-terminal effector domain of the bipartite response regulators"/>
    <property type="match status" value="1"/>
</dbReference>
<keyword evidence="1" id="KW-0597">Phosphoprotein</keyword>
<keyword evidence="3 5" id="KW-0238">DNA-binding</keyword>
<keyword evidence="2" id="KW-0805">Transcription regulation</keyword>
<proteinExistence type="predicted"/>
<dbReference type="SMART" id="SM00862">
    <property type="entry name" value="Trans_reg_C"/>
    <property type="match status" value="1"/>
</dbReference>
<protein>
    <submittedName>
        <fullName evidence="7">Winged helix-turn-helix domain-containing protein</fullName>
    </submittedName>
</protein>
<gene>
    <name evidence="7" type="ORF">QIS96_08445</name>
</gene>
<dbReference type="EMBL" id="JASCIQ010000006">
    <property type="protein sequence ID" value="MDI3403850.1"/>
    <property type="molecule type" value="Genomic_DNA"/>
</dbReference>
<name>A0ABT6S6X8_9ACTN</name>
<dbReference type="Pfam" id="PF00486">
    <property type="entry name" value="Trans_reg_C"/>
    <property type="match status" value="1"/>
</dbReference>
<dbReference type="RefSeq" id="WP_282541793.1">
    <property type="nucleotide sequence ID" value="NZ_JASCIQ010000006.1"/>
</dbReference>
<reference evidence="7 8" key="1">
    <citation type="submission" date="2023-05" db="EMBL/GenBank/DDBJ databases">
        <title>Draft genome sequence of Streptomyces sp. B-S-A6 isolated from a cave soil in Thailand.</title>
        <authorList>
            <person name="Chamroensaksri N."/>
            <person name="Muangham S."/>
        </authorList>
    </citation>
    <scope>NUCLEOTIDE SEQUENCE [LARGE SCALE GENOMIC DNA]</scope>
    <source>
        <strain evidence="7 8">B-S-A6</strain>
    </source>
</reference>
<dbReference type="PROSITE" id="PS51755">
    <property type="entry name" value="OMPR_PHOB"/>
    <property type="match status" value="1"/>
</dbReference>
<keyword evidence="8" id="KW-1185">Reference proteome</keyword>
<dbReference type="InterPro" id="IPR016032">
    <property type="entry name" value="Sig_transdc_resp-reg_C-effctor"/>
</dbReference>
<evidence type="ECO:0000256" key="5">
    <source>
        <dbReference type="PROSITE-ProRule" id="PRU01091"/>
    </source>
</evidence>
<evidence type="ECO:0000256" key="3">
    <source>
        <dbReference type="ARBA" id="ARBA00023125"/>
    </source>
</evidence>
<dbReference type="Gene3D" id="1.10.10.10">
    <property type="entry name" value="Winged helix-like DNA-binding domain superfamily/Winged helix DNA-binding domain"/>
    <property type="match status" value="1"/>
</dbReference>
<evidence type="ECO:0000256" key="2">
    <source>
        <dbReference type="ARBA" id="ARBA00023015"/>
    </source>
</evidence>
<evidence type="ECO:0000256" key="1">
    <source>
        <dbReference type="ARBA" id="ARBA00022553"/>
    </source>
</evidence>
<evidence type="ECO:0000259" key="6">
    <source>
        <dbReference type="PROSITE" id="PS51755"/>
    </source>
</evidence>
<dbReference type="InterPro" id="IPR001867">
    <property type="entry name" value="OmpR/PhoB-type_DNA-bd"/>
</dbReference>
<dbReference type="InterPro" id="IPR036388">
    <property type="entry name" value="WH-like_DNA-bd_sf"/>
</dbReference>
<feature type="DNA-binding region" description="OmpR/PhoB-type" evidence="5">
    <location>
        <begin position="76"/>
        <end position="173"/>
    </location>
</feature>
<dbReference type="PANTHER" id="PTHR48111">
    <property type="entry name" value="REGULATOR OF RPOS"/>
    <property type="match status" value="1"/>
</dbReference>
<evidence type="ECO:0000313" key="7">
    <source>
        <dbReference type="EMBL" id="MDI3403850.1"/>
    </source>
</evidence>